<proteinExistence type="predicted"/>
<evidence type="ECO:0000313" key="1">
    <source>
        <dbReference type="EMBL" id="MDF8335059.1"/>
    </source>
</evidence>
<evidence type="ECO:0008006" key="3">
    <source>
        <dbReference type="Google" id="ProtNLM"/>
    </source>
</evidence>
<sequence length="127" mass="13927">MNRLSIIAAASASLLIAGCATVPPPVRSDGFAMLHEATRVGPLTVRPEAVREDSRCPMNARCIWAGRVVIDASVKEGDRWIPRSLVLGEPALTTDGEVMLDSVEPPTRTDTPIRAQDYRFHFSWKGR</sequence>
<accession>A0ABT6CNG0</accession>
<reference evidence="1 2" key="1">
    <citation type="submission" date="2023-03" db="EMBL/GenBank/DDBJ databases">
        <title>Novosphingobium cyanobacteriorum sp. nov., isolated from a eutrophic reservoir during the Microcystis bloom period.</title>
        <authorList>
            <person name="Kang M."/>
            <person name="Le V."/>
            <person name="Ko S.-R."/>
            <person name="Lee S.-A."/>
            <person name="Ahn C.-Y."/>
        </authorList>
    </citation>
    <scope>NUCLEOTIDE SEQUENCE [LARGE SCALE GENOMIC DNA]</scope>
    <source>
        <strain evidence="1 2">HBC54</strain>
    </source>
</reference>
<comment type="caution">
    <text evidence="1">The sequence shown here is derived from an EMBL/GenBank/DDBJ whole genome shotgun (WGS) entry which is preliminary data.</text>
</comment>
<organism evidence="1 2">
    <name type="scientific">Novosphingobium cyanobacteriorum</name>
    <dbReference type="NCBI Taxonomy" id="3024215"/>
    <lineage>
        <taxon>Bacteria</taxon>
        <taxon>Pseudomonadati</taxon>
        <taxon>Pseudomonadota</taxon>
        <taxon>Alphaproteobacteria</taxon>
        <taxon>Sphingomonadales</taxon>
        <taxon>Sphingomonadaceae</taxon>
        <taxon>Novosphingobium</taxon>
    </lineage>
</organism>
<dbReference type="Proteomes" id="UP001222770">
    <property type="component" value="Unassembled WGS sequence"/>
</dbReference>
<evidence type="ECO:0000313" key="2">
    <source>
        <dbReference type="Proteomes" id="UP001222770"/>
    </source>
</evidence>
<dbReference type="RefSeq" id="WP_277279856.1">
    <property type="nucleotide sequence ID" value="NZ_JAROCY010000020.1"/>
</dbReference>
<protein>
    <recommendedName>
        <fullName evidence="3">Lipoprotein</fullName>
    </recommendedName>
</protein>
<dbReference type="EMBL" id="JAROCY010000020">
    <property type="protein sequence ID" value="MDF8335059.1"/>
    <property type="molecule type" value="Genomic_DNA"/>
</dbReference>
<keyword evidence="2" id="KW-1185">Reference proteome</keyword>
<dbReference type="PROSITE" id="PS51257">
    <property type="entry name" value="PROKAR_LIPOPROTEIN"/>
    <property type="match status" value="1"/>
</dbReference>
<name>A0ABT6CNG0_9SPHN</name>
<gene>
    <name evidence="1" type="ORF">POM99_17770</name>
</gene>